<gene>
    <name evidence="2" type="ORF">H6A34_09885</name>
</gene>
<dbReference type="EMBL" id="JACJJG010000057">
    <property type="protein sequence ID" value="MBM6674183.1"/>
    <property type="molecule type" value="Genomic_DNA"/>
</dbReference>
<evidence type="ECO:0000313" key="2">
    <source>
        <dbReference type="EMBL" id="MBM6674183.1"/>
    </source>
</evidence>
<sequence length="136" mass="15329">MIPRIIMTALLLTSLITAAVAQNSIDGLIDNYSSVGMSKFTSAVERDPRTHKVLKVVKVLQLEQIGIKDFIKAFKGEAKTGDFSEKYDDDGCTLMLTTQNAKQNRIYMLRCSEPYIPGRRNTNYGYAKITLIIKYK</sequence>
<feature type="chain" id="PRO_5037067544" evidence="1">
    <location>
        <begin position="22"/>
        <end position="136"/>
    </location>
</feature>
<accession>A0A938WTQ0</accession>
<keyword evidence="3" id="KW-1185">Reference proteome</keyword>
<dbReference type="RefSeq" id="WP_205105314.1">
    <property type="nucleotide sequence ID" value="NZ_JACJJG010000057.1"/>
</dbReference>
<dbReference type="AlphaFoldDB" id="A0A938WTQ0"/>
<feature type="signal peptide" evidence="1">
    <location>
        <begin position="1"/>
        <end position="21"/>
    </location>
</feature>
<protein>
    <submittedName>
        <fullName evidence="2">DUF5024 domain-containing protein</fullName>
    </submittedName>
</protein>
<evidence type="ECO:0000313" key="3">
    <source>
        <dbReference type="Proteomes" id="UP000706891"/>
    </source>
</evidence>
<reference evidence="2" key="2">
    <citation type="journal article" date="2021" name="Sci. Rep.">
        <title>The distribution of antibiotic resistance genes in chicken gut microbiota commensals.</title>
        <authorList>
            <person name="Juricova H."/>
            <person name="Matiasovicova J."/>
            <person name="Kubasova T."/>
            <person name="Cejkova D."/>
            <person name="Rychlik I."/>
        </authorList>
    </citation>
    <scope>NUCLEOTIDE SEQUENCE</scope>
    <source>
        <strain evidence="2">An824</strain>
    </source>
</reference>
<dbReference type="Proteomes" id="UP000706891">
    <property type="component" value="Unassembled WGS sequence"/>
</dbReference>
<reference evidence="2" key="1">
    <citation type="submission" date="2020-08" db="EMBL/GenBank/DDBJ databases">
        <authorList>
            <person name="Cejkova D."/>
            <person name="Kubasova T."/>
            <person name="Jahodarova E."/>
            <person name="Rychlik I."/>
        </authorList>
    </citation>
    <scope>NUCLEOTIDE SEQUENCE</scope>
    <source>
        <strain evidence="2">An824</strain>
    </source>
</reference>
<evidence type="ECO:0000256" key="1">
    <source>
        <dbReference type="SAM" id="SignalP"/>
    </source>
</evidence>
<organism evidence="2 3">
    <name type="scientific">Marseilla massiliensis</name>
    <dbReference type="NCBI Taxonomy" id="1841864"/>
    <lineage>
        <taxon>Bacteria</taxon>
        <taxon>Pseudomonadati</taxon>
        <taxon>Bacteroidota</taxon>
        <taxon>Bacteroidia</taxon>
        <taxon>Bacteroidales</taxon>
        <taxon>Prevotellaceae</taxon>
        <taxon>Marseilla</taxon>
    </lineage>
</organism>
<proteinExistence type="predicted"/>
<comment type="caution">
    <text evidence="2">The sequence shown here is derived from an EMBL/GenBank/DDBJ whole genome shotgun (WGS) entry which is preliminary data.</text>
</comment>
<name>A0A938WTQ0_9BACT</name>
<keyword evidence="1" id="KW-0732">Signal</keyword>